<protein>
    <submittedName>
        <fullName evidence="1">Uncharacterized protein</fullName>
    </submittedName>
</protein>
<name>A0A6M3JT32_9ZZZZ</name>
<dbReference type="EMBL" id="MT142008">
    <property type="protein sequence ID" value="QJA73174.1"/>
    <property type="molecule type" value="Genomic_DNA"/>
</dbReference>
<gene>
    <name evidence="1" type="ORF">MM415A02446_0001</name>
</gene>
<organism evidence="1">
    <name type="scientific">viral metagenome</name>
    <dbReference type="NCBI Taxonomy" id="1070528"/>
    <lineage>
        <taxon>unclassified sequences</taxon>
        <taxon>metagenomes</taxon>
        <taxon>organismal metagenomes</taxon>
    </lineage>
</organism>
<reference evidence="1" key="1">
    <citation type="submission" date="2020-03" db="EMBL/GenBank/DDBJ databases">
        <title>The deep terrestrial virosphere.</title>
        <authorList>
            <person name="Holmfeldt K."/>
            <person name="Nilsson E."/>
            <person name="Simone D."/>
            <person name="Lopez-Fernandez M."/>
            <person name="Wu X."/>
            <person name="de Brujin I."/>
            <person name="Lundin D."/>
            <person name="Andersson A."/>
            <person name="Bertilsson S."/>
            <person name="Dopson M."/>
        </authorList>
    </citation>
    <scope>NUCLEOTIDE SEQUENCE</scope>
    <source>
        <strain evidence="1">MM415A02446</strain>
    </source>
</reference>
<dbReference type="AlphaFoldDB" id="A0A6M3JT32"/>
<evidence type="ECO:0000313" key="1">
    <source>
        <dbReference type="EMBL" id="QJA73174.1"/>
    </source>
</evidence>
<sequence>MKLCHLSCSRCGKQVSNAVESYLDEGLVVRAWVECAECVEKEPEQLTPEEARELIYCFIHESQRRYGNVNMEAPLYLKLKKIAEPVLLKVKLV</sequence>
<accession>A0A6M3JT32</accession>
<proteinExistence type="predicted"/>